<evidence type="ECO:0000313" key="2">
    <source>
        <dbReference type="EnsemblMetazoa" id="CJA19270.1"/>
    </source>
</evidence>
<reference evidence="3" key="1">
    <citation type="submission" date="2010-08" db="EMBL/GenBank/DDBJ databases">
        <authorList>
            <consortium name="Caenorhabditis japonica Sequencing Consortium"/>
            <person name="Wilson R.K."/>
        </authorList>
    </citation>
    <scope>NUCLEOTIDE SEQUENCE [LARGE SCALE GENOMIC DNA]</scope>
    <source>
        <strain evidence="3">DF5081</strain>
    </source>
</reference>
<feature type="transmembrane region" description="Helical" evidence="1">
    <location>
        <begin position="20"/>
        <end position="41"/>
    </location>
</feature>
<dbReference type="EnsemblMetazoa" id="CJA19270.1">
    <property type="protein sequence ID" value="CJA19270.1"/>
    <property type="gene ID" value="WBGene00138474"/>
</dbReference>
<dbReference type="SUPFAM" id="SSF81321">
    <property type="entry name" value="Family A G protein-coupled receptor-like"/>
    <property type="match status" value="1"/>
</dbReference>
<evidence type="ECO:0000313" key="3">
    <source>
        <dbReference type="Proteomes" id="UP000005237"/>
    </source>
</evidence>
<keyword evidence="1" id="KW-0812">Transmembrane</keyword>
<accession>A0A8R1E2Q2</accession>
<evidence type="ECO:0000256" key="1">
    <source>
        <dbReference type="SAM" id="Phobius"/>
    </source>
</evidence>
<proteinExistence type="predicted"/>
<reference evidence="2" key="2">
    <citation type="submission" date="2022-06" db="UniProtKB">
        <authorList>
            <consortium name="EnsemblMetazoa"/>
        </authorList>
    </citation>
    <scope>IDENTIFICATION</scope>
    <source>
        <strain evidence="2">DF5081</strain>
    </source>
</reference>
<dbReference type="AlphaFoldDB" id="A0A8R1E2Q2"/>
<dbReference type="InterPro" id="IPR047130">
    <property type="entry name" value="7TM_GPCR_Srsx_nematod"/>
</dbReference>
<dbReference type="Proteomes" id="UP000005237">
    <property type="component" value="Unassembled WGS sequence"/>
</dbReference>
<evidence type="ECO:0008006" key="4">
    <source>
        <dbReference type="Google" id="ProtNLM"/>
    </source>
</evidence>
<organism evidence="2 3">
    <name type="scientific">Caenorhabditis japonica</name>
    <dbReference type="NCBI Taxonomy" id="281687"/>
    <lineage>
        <taxon>Eukaryota</taxon>
        <taxon>Metazoa</taxon>
        <taxon>Ecdysozoa</taxon>
        <taxon>Nematoda</taxon>
        <taxon>Chromadorea</taxon>
        <taxon>Rhabditida</taxon>
        <taxon>Rhabditina</taxon>
        <taxon>Rhabditomorpha</taxon>
        <taxon>Rhabditoidea</taxon>
        <taxon>Rhabditidae</taxon>
        <taxon>Peloderinae</taxon>
        <taxon>Caenorhabditis</taxon>
    </lineage>
</organism>
<feature type="transmembrane region" description="Helical" evidence="1">
    <location>
        <begin position="139"/>
        <end position="163"/>
    </location>
</feature>
<sequence>MTDWQPPPLDYVRNEGYFAITYVYVVFGTITVVLNIPLALYLLKTTSRNQKELIVIIALSLSDTICAGQFLAMGIYRFCVWFDQVIFISQAACNRNVIVASYIICIQMDNCFSLVIALDRLFAVLLPFRYNKCGPGYTVLLITSPIFAALLGYAIHLVVVTILPPVFTDSICFNILKTPNRVDTFDCDCGSVQLNDYLVGDGSKEDGIKGNGTTTMPHSPMIPKPMVDEDEEIYCNKF</sequence>
<dbReference type="Gene3D" id="1.20.1070.10">
    <property type="entry name" value="Rhodopsin 7-helix transmembrane proteins"/>
    <property type="match status" value="1"/>
</dbReference>
<keyword evidence="1" id="KW-0472">Membrane</keyword>
<protein>
    <recommendedName>
        <fullName evidence="4">G-protein coupled receptors family 1 profile domain-containing protein</fullName>
    </recommendedName>
</protein>
<feature type="transmembrane region" description="Helical" evidence="1">
    <location>
        <begin position="96"/>
        <end position="118"/>
    </location>
</feature>
<keyword evidence="1" id="KW-1133">Transmembrane helix</keyword>
<dbReference type="PANTHER" id="PTHR23360:SF19">
    <property type="entry name" value="G-PROTEIN COUPLED RECEPTORS FAMILY 1 PROFILE DOMAIN-CONTAINING PROTEIN"/>
    <property type="match status" value="1"/>
</dbReference>
<keyword evidence="3" id="KW-1185">Reference proteome</keyword>
<feature type="transmembrane region" description="Helical" evidence="1">
    <location>
        <begin position="53"/>
        <end position="76"/>
    </location>
</feature>
<name>A0A8R1E2Q2_CAEJA</name>
<dbReference type="PANTHER" id="PTHR23360">
    <property type="entry name" value="G-PROTEIN COUPLED RECEPTORS FAMILY 1 PROFILE DOMAIN-CONTAINING PROTEIN-RELATED"/>
    <property type="match status" value="1"/>
</dbReference>